<comment type="subcellular location">
    <subcellularLocation>
        <location evidence="2">Cell inner membrane</location>
    </subcellularLocation>
    <subcellularLocation>
        <location evidence="3">Cell membrane</location>
        <topology evidence="3">Multi-pass membrane protein</topology>
    </subcellularLocation>
</comment>
<dbReference type="EC" id="2.7.7.65" evidence="4"/>
<keyword evidence="8 9" id="KW-0472">Membrane</keyword>
<dbReference type="Gene3D" id="3.30.450.20">
    <property type="entry name" value="PAS domain"/>
    <property type="match status" value="1"/>
</dbReference>
<comment type="cofactor">
    <cofactor evidence="1">
        <name>Mg(2+)</name>
        <dbReference type="ChEBI" id="CHEBI:18420"/>
    </cofactor>
</comment>
<evidence type="ECO:0000256" key="5">
    <source>
        <dbReference type="ARBA" id="ARBA00022475"/>
    </source>
</evidence>
<dbReference type="GO" id="GO:1902201">
    <property type="term" value="P:negative regulation of bacterial-type flagellum-dependent cell motility"/>
    <property type="evidence" value="ECO:0007669"/>
    <property type="project" value="TreeGrafter"/>
</dbReference>
<dbReference type="CDD" id="cd01949">
    <property type="entry name" value="GGDEF"/>
    <property type="match status" value="1"/>
</dbReference>
<evidence type="ECO:0000256" key="1">
    <source>
        <dbReference type="ARBA" id="ARBA00001946"/>
    </source>
</evidence>
<name>A0A1H5CPJ2_PSEAG</name>
<keyword evidence="7 9" id="KW-1133">Transmembrane helix</keyword>
<organism evidence="11 12">
    <name type="scientific">Pseudomonas anguilliseptica</name>
    <dbReference type="NCBI Taxonomy" id="53406"/>
    <lineage>
        <taxon>Bacteria</taxon>
        <taxon>Pseudomonadati</taxon>
        <taxon>Pseudomonadota</taxon>
        <taxon>Gammaproteobacteria</taxon>
        <taxon>Pseudomonadales</taxon>
        <taxon>Pseudomonadaceae</taxon>
        <taxon>Pseudomonas</taxon>
    </lineage>
</organism>
<dbReference type="GO" id="GO:0052621">
    <property type="term" value="F:diguanylate cyclase activity"/>
    <property type="evidence" value="ECO:0007669"/>
    <property type="project" value="UniProtKB-EC"/>
</dbReference>
<dbReference type="PROSITE" id="PS50887">
    <property type="entry name" value="GGDEF"/>
    <property type="match status" value="1"/>
</dbReference>
<reference evidence="12" key="1">
    <citation type="submission" date="2016-10" db="EMBL/GenBank/DDBJ databases">
        <authorList>
            <person name="Varghese N."/>
            <person name="Submissions S."/>
        </authorList>
    </citation>
    <scope>NUCLEOTIDE SEQUENCE [LARGE SCALE GENOMIC DNA]</scope>
    <source>
        <strain evidence="12">DSM 12111</strain>
    </source>
</reference>
<feature type="domain" description="GGDEF" evidence="10">
    <location>
        <begin position="358"/>
        <end position="490"/>
    </location>
</feature>
<dbReference type="InterPro" id="IPR043128">
    <property type="entry name" value="Rev_trsase/Diguanyl_cyclase"/>
</dbReference>
<evidence type="ECO:0000256" key="6">
    <source>
        <dbReference type="ARBA" id="ARBA00022692"/>
    </source>
</evidence>
<dbReference type="SMART" id="SM00267">
    <property type="entry name" value="GGDEF"/>
    <property type="match status" value="1"/>
</dbReference>
<dbReference type="Pfam" id="PF00990">
    <property type="entry name" value="GGDEF"/>
    <property type="match status" value="1"/>
</dbReference>
<proteinExistence type="predicted"/>
<keyword evidence="5" id="KW-1003">Cell membrane</keyword>
<evidence type="ECO:0000256" key="8">
    <source>
        <dbReference type="ARBA" id="ARBA00023136"/>
    </source>
</evidence>
<evidence type="ECO:0000256" key="4">
    <source>
        <dbReference type="ARBA" id="ARBA00012528"/>
    </source>
</evidence>
<evidence type="ECO:0000313" key="12">
    <source>
        <dbReference type="Proteomes" id="UP000242849"/>
    </source>
</evidence>
<dbReference type="PANTHER" id="PTHR45138:SF26">
    <property type="entry name" value="DIGUANYLATE CYCLASE"/>
    <property type="match status" value="1"/>
</dbReference>
<evidence type="ECO:0000256" key="9">
    <source>
        <dbReference type="SAM" id="Phobius"/>
    </source>
</evidence>
<dbReference type="FunFam" id="3.30.70.270:FF:000001">
    <property type="entry name" value="Diguanylate cyclase domain protein"/>
    <property type="match status" value="1"/>
</dbReference>
<dbReference type="NCBIfam" id="TIGR00254">
    <property type="entry name" value="GGDEF"/>
    <property type="match status" value="1"/>
</dbReference>
<dbReference type="Gene3D" id="3.30.70.270">
    <property type="match status" value="1"/>
</dbReference>
<dbReference type="OrthoDB" id="5496380at2"/>
<evidence type="ECO:0000256" key="3">
    <source>
        <dbReference type="ARBA" id="ARBA00004651"/>
    </source>
</evidence>
<evidence type="ECO:0000313" key="11">
    <source>
        <dbReference type="EMBL" id="SED68649.1"/>
    </source>
</evidence>
<dbReference type="SUPFAM" id="SSF55073">
    <property type="entry name" value="Nucleotide cyclase"/>
    <property type="match status" value="1"/>
</dbReference>
<dbReference type="STRING" id="53406.SAMN05421553_3116"/>
<dbReference type="InterPro" id="IPR029787">
    <property type="entry name" value="Nucleotide_cyclase"/>
</dbReference>
<dbReference type="RefSeq" id="WP_090383506.1">
    <property type="nucleotide sequence ID" value="NZ_FNSC01000001.1"/>
</dbReference>
<dbReference type="CDD" id="cd18773">
    <property type="entry name" value="PDC1_HK_sensor"/>
    <property type="match status" value="1"/>
</dbReference>
<evidence type="ECO:0000259" key="10">
    <source>
        <dbReference type="PROSITE" id="PS50887"/>
    </source>
</evidence>
<protein>
    <recommendedName>
        <fullName evidence="4">diguanylate cyclase</fullName>
        <ecNumber evidence="4">2.7.7.65</ecNumber>
    </recommendedName>
</protein>
<dbReference type="GO" id="GO:0043709">
    <property type="term" value="P:cell adhesion involved in single-species biofilm formation"/>
    <property type="evidence" value="ECO:0007669"/>
    <property type="project" value="TreeGrafter"/>
</dbReference>
<accession>A0A1H5CPJ2</accession>
<dbReference type="InterPro" id="IPR000160">
    <property type="entry name" value="GGDEF_dom"/>
</dbReference>
<dbReference type="EMBL" id="FNSC01000001">
    <property type="protein sequence ID" value="SED68649.1"/>
    <property type="molecule type" value="Genomic_DNA"/>
</dbReference>
<dbReference type="Proteomes" id="UP000242849">
    <property type="component" value="Unassembled WGS sequence"/>
</dbReference>
<dbReference type="InterPro" id="IPR050469">
    <property type="entry name" value="Diguanylate_Cyclase"/>
</dbReference>
<dbReference type="PANTHER" id="PTHR45138">
    <property type="entry name" value="REGULATORY COMPONENTS OF SENSORY TRANSDUCTION SYSTEM"/>
    <property type="match status" value="1"/>
</dbReference>
<dbReference type="AlphaFoldDB" id="A0A1H5CPJ2"/>
<evidence type="ECO:0000256" key="7">
    <source>
        <dbReference type="ARBA" id="ARBA00022989"/>
    </source>
</evidence>
<sequence length="490" mass="55864">MPHPSPLTRQWSLIVLLLVLLGCGFLATSLASYYTALDSIRAGIINTELPLTSDNVYSEIQKDLVRPILISSMMSRDTYVRDWVLCGEKDPEQITRYLREVQEHYATVTSFFVSEKTHTYYQAKGVLKQVQEDEPRDDWYFRVRDMQAPYEINVDVDMANDDRLTVFINYKVFDYQQRFIGATGVGLTVDAVVKLIDTYQQRYERSVFFVDTNGRLVLTGASGGPMDARVGQSLSEIPGLEELQAKLPHPQSGDFEYQEHGRDHFLNVRFIPELNWYLFVDKHEDDAVAGVRKSLYLNLLICLLVTAIVISLVSLVLRRYQRRISALATTDLLTELPNRRGFDLLANQAVQEARRSPSTLSALMLDLDNFKQLNDSHGHMAGDEVLRRFASDLRSTLRQSDIICRWGGEEFILLLKDTTPEQARELGEKIRQQTEQSSISFNGAQLRITTSIGLAQLHADESLEQLITRADRALYRAKQGGRNRLCEEIA</sequence>
<dbReference type="InterPro" id="IPR033479">
    <property type="entry name" value="dCache_1"/>
</dbReference>
<evidence type="ECO:0000256" key="2">
    <source>
        <dbReference type="ARBA" id="ARBA00004533"/>
    </source>
</evidence>
<dbReference type="Pfam" id="PF02743">
    <property type="entry name" value="dCache_1"/>
    <property type="match status" value="1"/>
</dbReference>
<keyword evidence="12" id="KW-1185">Reference proteome</keyword>
<gene>
    <name evidence="11" type="ORF">SAMN05421553_3116</name>
</gene>
<dbReference type="GO" id="GO:0005886">
    <property type="term" value="C:plasma membrane"/>
    <property type="evidence" value="ECO:0007669"/>
    <property type="project" value="UniProtKB-SubCell"/>
</dbReference>
<feature type="transmembrane region" description="Helical" evidence="9">
    <location>
        <begin position="295"/>
        <end position="317"/>
    </location>
</feature>
<keyword evidence="6 9" id="KW-0812">Transmembrane</keyword>